<accession>A0A150KMD4</accession>
<comment type="caution">
    <text evidence="6">The sequence shown here is derived from an EMBL/GenBank/DDBJ whole genome shotgun (WGS) entry which is preliminary data.</text>
</comment>
<evidence type="ECO:0000256" key="2">
    <source>
        <dbReference type="ARBA" id="ARBA00022723"/>
    </source>
</evidence>
<dbReference type="Proteomes" id="UP000075666">
    <property type="component" value="Unassembled WGS sequence"/>
</dbReference>
<gene>
    <name evidence="6" type="ORF">B4102_1343</name>
</gene>
<dbReference type="EMBL" id="LQYN01000097">
    <property type="protein sequence ID" value="KYC95072.1"/>
    <property type="molecule type" value="Genomic_DNA"/>
</dbReference>
<dbReference type="InterPro" id="IPR051453">
    <property type="entry name" value="MBL_Glyoxalase_II"/>
</dbReference>
<evidence type="ECO:0000259" key="5">
    <source>
        <dbReference type="SMART" id="SM00849"/>
    </source>
</evidence>
<evidence type="ECO:0000256" key="4">
    <source>
        <dbReference type="ARBA" id="ARBA00022833"/>
    </source>
</evidence>
<evidence type="ECO:0000256" key="3">
    <source>
        <dbReference type="ARBA" id="ARBA00022801"/>
    </source>
</evidence>
<dbReference type="InterPro" id="IPR001279">
    <property type="entry name" value="Metallo-B-lactamas"/>
</dbReference>
<dbReference type="RefSeq" id="WP_066234378.1">
    <property type="nucleotide sequence ID" value="NZ_LQYN01000097.1"/>
</dbReference>
<dbReference type="Pfam" id="PF00753">
    <property type="entry name" value="Lactamase_B"/>
    <property type="match status" value="1"/>
</dbReference>
<evidence type="ECO:0000313" key="6">
    <source>
        <dbReference type="EMBL" id="KYC95072.1"/>
    </source>
</evidence>
<evidence type="ECO:0000256" key="1">
    <source>
        <dbReference type="ARBA" id="ARBA00001947"/>
    </source>
</evidence>
<dbReference type="GO" id="GO:0016787">
    <property type="term" value="F:hydrolase activity"/>
    <property type="evidence" value="ECO:0007669"/>
    <property type="project" value="UniProtKB-KW"/>
</dbReference>
<comment type="cofactor">
    <cofactor evidence="1">
        <name>Zn(2+)</name>
        <dbReference type="ChEBI" id="CHEBI:29105"/>
    </cofactor>
</comment>
<dbReference type="CDD" id="cd06262">
    <property type="entry name" value="metallo-hydrolase-like_MBL-fold"/>
    <property type="match status" value="1"/>
</dbReference>
<dbReference type="InterPro" id="IPR036866">
    <property type="entry name" value="RibonucZ/Hydroxyglut_hydro"/>
</dbReference>
<dbReference type="STRING" id="46224.B4102_1343"/>
<feature type="domain" description="Metallo-beta-lactamase" evidence="5">
    <location>
        <begin position="12"/>
        <end position="192"/>
    </location>
</feature>
<dbReference type="SUPFAM" id="SSF56281">
    <property type="entry name" value="Metallo-hydrolase/oxidoreductase"/>
    <property type="match status" value="1"/>
</dbReference>
<dbReference type="GO" id="GO:0046872">
    <property type="term" value="F:metal ion binding"/>
    <property type="evidence" value="ECO:0007669"/>
    <property type="project" value="UniProtKB-KW"/>
</dbReference>
<dbReference type="PANTHER" id="PTHR46233">
    <property type="entry name" value="HYDROXYACYLGLUTATHIONE HYDROLASE GLOC"/>
    <property type="match status" value="1"/>
</dbReference>
<name>A0A150KMD4_9BACI</name>
<keyword evidence="4" id="KW-0862">Zinc</keyword>
<dbReference type="AlphaFoldDB" id="A0A150KMD4"/>
<dbReference type="SMART" id="SM00849">
    <property type="entry name" value="Lactamase_B"/>
    <property type="match status" value="1"/>
</dbReference>
<evidence type="ECO:0000313" key="7">
    <source>
        <dbReference type="Proteomes" id="UP000075666"/>
    </source>
</evidence>
<dbReference type="PATRIC" id="fig|46224.3.peg.82"/>
<dbReference type="Gene3D" id="3.60.15.10">
    <property type="entry name" value="Ribonuclease Z/Hydroxyacylglutathione hydrolase-like"/>
    <property type="match status" value="1"/>
</dbReference>
<reference evidence="6 7" key="1">
    <citation type="submission" date="2016-01" db="EMBL/GenBank/DDBJ databases">
        <title>Genome Sequences of Twelve Sporeforming Bacillus Species Isolated from Foods.</title>
        <authorList>
            <person name="Berendsen E.M."/>
            <person name="Wells-Bennik M.H."/>
            <person name="Krawcyk A.O."/>
            <person name="De Jong A."/>
            <person name="Holsappel S."/>
            <person name="Eijlander R.T."/>
            <person name="Kuipers O.P."/>
        </authorList>
    </citation>
    <scope>NUCLEOTIDE SEQUENCE [LARGE SCALE GENOMIC DNA]</scope>
    <source>
        <strain evidence="6 7">B4102</strain>
    </source>
</reference>
<protein>
    <recommendedName>
        <fullName evidence="5">Metallo-beta-lactamase domain-containing protein</fullName>
    </recommendedName>
</protein>
<dbReference type="PANTHER" id="PTHR46233:SF3">
    <property type="entry name" value="HYDROXYACYLGLUTATHIONE HYDROLASE GLOC"/>
    <property type="match status" value="1"/>
</dbReference>
<dbReference type="OrthoDB" id="9802248at2"/>
<keyword evidence="3" id="KW-0378">Hydrolase</keyword>
<organism evidence="6 7">
    <name type="scientific">Heyndrickxia sporothermodurans</name>
    <dbReference type="NCBI Taxonomy" id="46224"/>
    <lineage>
        <taxon>Bacteria</taxon>
        <taxon>Bacillati</taxon>
        <taxon>Bacillota</taxon>
        <taxon>Bacilli</taxon>
        <taxon>Bacillales</taxon>
        <taxon>Bacillaceae</taxon>
        <taxon>Heyndrickxia</taxon>
    </lineage>
</organism>
<sequence length="208" mass="23262">MKWQRIPLGILQTNCYLLTNENKECIVFDPGEEGEKLQSIINAQKLKPIAILLTHAHFDHIGAVDMIRDTYHIPVYVHKKEAAWLSDPALNGSERFMMGKAVRQEPADHLIDQESKLSIGSFSFDVFETPGHSPGSISFYVKELNVVFSGDALFQNSVGRTDLPGGNHQQLISSIKNKLFALPDVTMVLSGHGPETIIDHEKRNNPFL</sequence>
<keyword evidence="2" id="KW-0479">Metal-binding</keyword>
<keyword evidence="7" id="KW-1185">Reference proteome</keyword>
<proteinExistence type="predicted"/>